<dbReference type="InterPro" id="IPR032782">
    <property type="entry name" value="KhpB_N"/>
</dbReference>
<feature type="domain" description="R3H" evidence="7">
    <location>
        <begin position="200"/>
        <end position="265"/>
    </location>
</feature>
<evidence type="ECO:0000256" key="6">
    <source>
        <dbReference type="SAM" id="MobiDB-lite"/>
    </source>
</evidence>
<organism evidence="8">
    <name type="scientific">hydrothermal vent metagenome</name>
    <dbReference type="NCBI Taxonomy" id="652676"/>
    <lineage>
        <taxon>unclassified sequences</taxon>
        <taxon>metagenomes</taxon>
        <taxon>ecological metagenomes</taxon>
    </lineage>
</organism>
<dbReference type="NCBIfam" id="NF041568">
    <property type="entry name" value="Jag_EloR"/>
    <property type="match status" value="1"/>
</dbReference>
<keyword evidence="3" id="KW-0133">Cell shape</keyword>
<dbReference type="Gene3D" id="3.30.1370.50">
    <property type="entry name" value="R3H-like domain"/>
    <property type="match status" value="1"/>
</dbReference>
<dbReference type="SMART" id="SM01245">
    <property type="entry name" value="Jag_N"/>
    <property type="match status" value="1"/>
</dbReference>
<proteinExistence type="inferred from homology"/>
<sequence>MSNKVEVEVRAADVEAAIEEGLKKIGLSRSDVIIDVIDEGSRGLLGIGSRDAVVRLVGLSVTRPPRQPKAAPKPKTAVSPRKERKPKERKPAPPKKRVANDVVPDVIEADPEEKTVAFEMLETLLAKMNVTAVLDASVSEPDDMTGQKVHVFDVTGEDLGVLIGPRGETLNAIQYIMRLMVANQIEKRASFVIDVEGYRKRREQALTRLAERMAKKVVSRNRSVSLEPMPPHERRIIHMSLRSSDDVYTQSSGEGPRRKVQILPR</sequence>
<dbReference type="PANTHER" id="PTHR35800:SF1">
    <property type="entry name" value="RNA-BINDING PROTEIN KHPB"/>
    <property type="match status" value="1"/>
</dbReference>
<dbReference type="InterPro" id="IPR039247">
    <property type="entry name" value="KhpB"/>
</dbReference>
<name>A0A3B0VJZ2_9ZZZZ</name>
<evidence type="ECO:0000256" key="4">
    <source>
        <dbReference type="ARBA" id="ARBA00023186"/>
    </source>
</evidence>
<dbReference type="Pfam" id="PF13083">
    <property type="entry name" value="KH_KhpA-B"/>
    <property type="match status" value="1"/>
</dbReference>
<evidence type="ECO:0000256" key="5">
    <source>
        <dbReference type="ARBA" id="ARBA00023316"/>
    </source>
</evidence>
<evidence type="ECO:0000256" key="3">
    <source>
        <dbReference type="ARBA" id="ARBA00022960"/>
    </source>
</evidence>
<dbReference type="AlphaFoldDB" id="A0A3B0VJZ2"/>
<evidence type="ECO:0000256" key="2">
    <source>
        <dbReference type="ARBA" id="ARBA00022884"/>
    </source>
</evidence>
<dbReference type="Gene3D" id="3.30.30.80">
    <property type="entry name" value="probable RNA-binding protein from clostridium symbiosum atcc 14940"/>
    <property type="match status" value="1"/>
</dbReference>
<dbReference type="InterPro" id="IPR036867">
    <property type="entry name" value="R3H_dom_sf"/>
</dbReference>
<keyword evidence="2" id="KW-0694">RNA-binding</keyword>
<feature type="region of interest" description="Disordered" evidence="6">
    <location>
        <begin position="63"/>
        <end position="100"/>
    </location>
</feature>
<dbReference type="InterPro" id="IPR038008">
    <property type="entry name" value="Jag_KH"/>
</dbReference>
<feature type="compositionally biased region" description="Low complexity" evidence="6">
    <location>
        <begin position="63"/>
        <end position="77"/>
    </location>
</feature>
<dbReference type="GO" id="GO:0071555">
    <property type="term" value="P:cell wall organization"/>
    <property type="evidence" value="ECO:0007669"/>
    <property type="project" value="UniProtKB-KW"/>
</dbReference>
<keyword evidence="4" id="KW-0143">Chaperone</keyword>
<feature type="region of interest" description="Disordered" evidence="6">
    <location>
        <begin position="245"/>
        <end position="265"/>
    </location>
</feature>
<keyword evidence="1" id="KW-0963">Cytoplasm</keyword>
<dbReference type="CDD" id="cd02644">
    <property type="entry name" value="R3H_jag"/>
    <property type="match status" value="1"/>
</dbReference>
<dbReference type="CDD" id="cd02414">
    <property type="entry name" value="KH-II_Jag"/>
    <property type="match status" value="1"/>
</dbReference>
<dbReference type="Gene3D" id="3.30.300.20">
    <property type="match status" value="1"/>
</dbReference>
<dbReference type="SMART" id="SM00393">
    <property type="entry name" value="R3H"/>
    <property type="match status" value="1"/>
</dbReference>
<reference evidence="8" key="1">
    <citation type="submission" date="2018-06" db="EMBL/GenBank/DDBJ databases">
        <authorList>
            <person name="Zhirakovskaya E."/>
        </authorList>
    </citation>
    <scope>NUCLEOTIDE SEQUENCE</scope>
</reference>
<dbReference type="EMBL" id="UOEU01001051">
    <property type="protein sequence ID" value="VAW43241.1"/>
    <property type="molecule type" value="Genomic_DNA"/>
</dbReference>
<dbReference type="InterPro" id="IPR038247">
    <property type="entry name" value="Jag_N_dom_sf"/>
</dbReference>
<dbReference type="PROSITE" id="PS51061">
    <property type="entry name" value="R3H"/>
    <property type="match status" value="1"/>
</dbReference>
<protein>
    <submittedName>
        <fullName evidence="8">RNA-binding protein Jag</fullName>
    </submittedName>
</protein>
<evidence type="ECO:0000256" key="1">
    <source>
        <dbReference type="ARBA" id="ARBA00022490"/>
    </source>
</evidence>
<dbReference type="Pfam" id="PF14804">
    <property type="entry name" value="Jag_N"/>
    <property type="match status" value="1"/>
</dbReference>
<gene>
    <name evidence="8" type="ORF">MNBD_CHLOROFLEXI01-3884</name>
</gene>
<dbReference type="SUPFAM" id="SSF82708">
    <property type="entry name" value="R3H domain"/>
    <property type="match status" value="1"/>
</dbReference>
<dbReference type="PANTHER" id="PTHR35800">
    <property type="entry name" value="PROTEIN JAG"/>
    <property type="match status" value="1"/>
</dbReference>
<keyword evidence="5" id="KW-0961">Cell wall biogenesis/degradation</keyword>
<dbReference type="HAMAP" id="MF_00867">
    <property type="entry name" value="KhpB"/>
    <property type="match status" value="1"/>
</dbReference>
<dbReference type="InterPro" id="IPR034079">
    <property type="entry name" value="R3H_KhpB"/>
</dbReference>
<dbReference type="GO" id="GO:0008360">
    <property type="term" value="P:regulation of cell shape"/>
    <property type="evidence" value="ECO:0007669"/>
    <property type="project" value="UniProtKB-KW"/>
</dbReference>
<evidence type="ECO:0000259" key="7">
    <source>
        <dbReference type="PROSITE" id="PS51061"/>
    </source>
</evidence>
<dbReference type="InterPro" id="IPR001374">
    <property type="entry name" value="R3H_dom"/>
</dbReference>
<dbReference type="GO" id="GO:0003723">
    <property type="term" value="F:RNA binding"/>
    <property type="evidence" value="ECO:0007669"/>
    <property type="project" value="UniProtKB-KW"/>
</dbReference>
<accession>A0A3B0VJZ2</accession>
<evidence type="ECO:0000313" key="8">
    <source>
        <dbReference type="EMBL" id="VAW43241.1"/>
    </source>
</evidence>
<dbReference type="InterPro" id="IPR015946">
    <property type="entry name" value="KH_dom-like_a/b"/>
</dbReference>
<dbReference type="Pfam" id="PF01424">
    <property type="entry name" value="R3H"/>
    <property type="match status" value="1"/>
</dbReference>